<feature type="compositionally biased region" description="Basic and acidic residues" evidence="1">
    <location>
        <begin position="30"/>
        <end position="44"/>
    </location>
</feature>
<protein>
    <submittedName>
        <fullName evidence="2">Uncharacterized protein</fullName>
    </submittedName>
</protein>
<feature type="compositionally biased region" description="Basic and acidic residues" evidence="1">
    <location>
        <begin position="1"/>
        <end position="23"/>
    </location>
</feature>
<dbReference type="HOGENOM" id="CLU_1513548_0_0_1"/>
<evidence type="ECO:0000313" key="3">
    <source>
        <dbReference type="Proteomes" id="UP000009168"/>
    </source>
</evidence>
<dbReference type="InParanoid" id="Q22WC2"/>
<dbReference type="KEGG" id="tet:TTHERM_00158120"/>
<proteinExistence type="predicted"/>
<accession>Q22WC2</accession>
<dbReference type="RefSeq" id="XP_001009740.2">
    <property type="nucleotide sequence ID" value="XM_001009740.2"/>
</dbReference>
<evidence type="ECO:0000256" key="1">
    <source>
        <dbReference type="SAM" id="MobiDB-lite"/>
    </source>
</evidence>
<dbReference type="AlphaFoldDB" id="Q22WC2"/>
<name>Q22WC2_TETTS</name>
<evidence type="ECO:0000313" key="2">
    <source>
        <dbReference type="EMBL" id="EAR89495.2"/>
    </source>
</evidence>
<dbReference type="Proteomes" id="UP000009168">
    <property type="component" value="Unassembled WGS sequence"/>
</dbReference>
<feature type="compositionally biased region" description="Basic and acidic residues" evidence="1">
    <location>
        <begin position="73"/>
        <end position="91"/>
    </location>
</feature>
<sequence>MARNGNEVEKKQIDQSELIEHSFSKNKIPTYDRHETAKEDEYNCRKKKEQQNKNNMFHTFNNYNNKKLKSHEHHIEVDRNEQDTEKGEDTYMKRKQKQVITQEQLNKLQQFFEKYSQQWKLGELIKCNSQ</sequence>
<feature type="compositionally biased region" description="Low complexity" evidence="1">
    <location>
        <begin position="52"/>
        <end position="65"/>
    </location>
</feature>
<dbReference type="GeneID" id="7835222"/>
<reference evidence="3" key="1">
    <citation type="journal article" date="2006" name="PLoS Biol.">
        <title>Macronuclear genome sequence of the ciliate Tetrahymena thermophila, a model eukaryote.</title>
        <authorList>
            <person name="Eisen J.A."/>
            <person name="Coyne R.S."/>
            <person name="Wu M."/>
            <person name="Wu D."/>
            <person name="Thiagarajan M."/>
            <person name="Wortman J.R."/>
            <person name="Badger J.H."/>
            <person name="Ren Q."/>
            <person name="Amedeo P."/>
            <person name="Jones K.M."/>
            <person name="Tallon L.J."/>
            <person name="Delcher A.L."/>
            <person name="Salzberg S.L."/>
            <person name="Silva J.C."/>
            <person name="Haas B.J."/>
            <person name="Majoros W.H."/>
            <person name="Farzad M."/>
            <person name="Carlton J.M."/>
            <person name="Smith R.K. Jr."/>
            <person name="Garg J."/>
            <person name="Pearlman R.E."/>
            <person name="Karrer K.M."/>
            <person name="Sun L."/>
            <person name="Manning G."/>
            <person name="Elde N.C."/>
            <person name="Turkewitz A.P."/>
            <person name="Asai D.J."/>
            <person name="Wilkes D.E."/>
            <person name="Wang Y."/>
            <person name="Cai H."/>
            <person name="Collins K."/>
            <person name="Stewart B.A."/>
            <person name="Lee S.R."/>
            <person name="Wilamowska K."/>
            <person name="Weinberg Z."/>
            <person name="Ruzzo W.L."/>
            <person name="Wloga D."/>
            <person name="Gaertig J."/>
            <person name="Frankel J."/>
            <person name="Tsao C.-C."/>
            <person name="Gorovsky M.A."/>
            <person name="Keeling P.J."/>
            <person name="Waller R.F."/>
            <person name="Patron N.J."/>
            <person name="Cherry J.M."/>
            <person name="Stover N.A."/>
            <person name="Krieger C.J."/>
            <person name="del Toro C."/>
            <person name="Ryder H.F."/>
            <person name="Williamson S.C."/>
            <person name="Barbeau R.A."/>
            <person name="Hamilton E.P."/>
            <person name="Orias E."/>
        </authorList>
    </citation>
    <scope>NUCLEOTIDE SEQUENCE [LARGE SCALE GENOMIC DNA]</scope>
    <source>
        <strain evidence="3">SB210</strain>
    </source>
</reference>
<gene>
    <name evidence="2" type="ORF">TTHERM_00158120</name>
</gene>
<dbReference type="EMBL" id="GG662820">
    <property type="protein sequence ID" value="EAR89495.2"/>
    <property type="molecule type" value="Genomic_DNA"/>
</dbReference>
<organism evidence="2 3">
    <name type="scientific">Tetrahymena thermophila (strain SB210)</name>
    <dbReference type="NCBI Taxonomy" id="312017"/>
    <lineage>
        <taxon>Eukaryota</taxon>
        <taxon>Sar</taxon>
        <taxon>Alveolata</taxon>
        <taxon>Ciliophora</taxon>
        <taxon>Intramacronucleata</taxon>
        <taxon>Oligohymenophorea</taxon>
        <taxon>Hymenostomatida</taxon>
        <taxon>Tetrahymenina</taxon>
        <taxon>Tetrahymenidae</taxon>
        <taxon>Tetrahymena</taxon>
    </lineage>
</organism>
<keyword evidence="3" id="KW-1185">Reference proteome</keyword>
<feature type="region of interest" description="Disordered" evidence="1">
    <location>
        <begin position="1"/>
        <end position="91"/>
    </location>
</feature>